<name>A0A5C6LS74_9BACT</name>
<comment type="caution">
    <text evidence="1">The sequence shown here is derived from an EMBL/GenBank/DDBJ whole genome shotgun (WGS) entry which is preliminary data.</text>
</comment>
<dbReference type="Gene3D" id="1.25.40.10">
    <property type="entry name" value="Tetratricopeptide repeat domain"/>
    <property type="match status" value="3"/>
</dbReference>
<dbReference type="Proteomes" id="UP000318815">
    <property type="component" value="Unassembled WGS sequence"/>
</dbReference>
<evidence type="ECO:0000313" key="2">
    <source>
        <dbReference type="Proteomes" id="UP000318815"/>
    </source>
</evidence>
<dbReference type="InterPro" id="IPR011990">
    <property type="entry name" value="TPR-like_helical_dom_sf"/>
</dbReference>
<reference evidence="1 2" key="1">
    <citation type="submission" date="2019-08" db="EMBL/GenBank/DDBJ databases">
        <title>Whole genome sequencing of chitin degrading bacteria Chitinophaga pinensis YS16.</title>
        <authorList>
            <person name="Singh R.P."/>
            <person name="Manchanda G."/>
            <person name="Maurya I.K."/>
            <person name="Joshi N.K."/>
            <person name="Srivastava A.K."/>
        </authorList>
    </citation>
    <scope>NUCLEOTIDE SEQUENCE [LARGE SCALE GENOMIC DNA]</scope>
    <source>
        <strain evidence="1 2">YS-16</strain>
    </source>
</reference>
<proteinExistence type="predicted"/>
<protein>
    <submittedName>
        <fullName evidence="1">Uncharacterized protein</fullName>
    </submittedName>
</protein>
<dbReference type="Pfam" id="PF13181">
    <property type="entry name" value="TPR_8"/>
    <property type="match status" value="1"/>
</dbReference>
<keyword evidence="2" id="KW-1185">Reference proteome</keyword>
<dbReference type="OrthoDB" id="739506at2"/>
<evidence type="ECO:0000313" key="1">
    <source>
        <dbReference type="EMBL" id="TWV99486.1"/>
    </source>
</evidence>
<dbReference type="SUPFAM" id="SSF48452">
    <property type="entry name" value="TPR-like"/>
    <property type="match status" value="2"/>
</dbReference>
<dbReference type="EMBL" id="VOHS01000015">
    <property type="protein sequence ID" value="TWV99486.1"/>
    <property type="molecule type" value="Genomic_DNA"/>
</dbReference>
<sequence>MVETGIKSNAILIENNKILSNMKKLLVSFVFCGAAMVAVAQRAKVSSADEALSKKDYDKAKADIQAALENEKTKGEAKTWYVKGKIFEAVATDKKDASQALEAFEAYKKALDINAKLPEALLEMNQRMFNLYATVGNAGYGNLNDQKWDSAFVHFRDAFNIAEYYNGKNLGGSIPTDTSMTFYAGYAANQAGKKDEALPFLRKAADLQFKAEPALYVILAQTYEEKGDNANWIKTIEEAKAMFPKDKRFNDMEMIYYSKTGKTSELLGMLEKKMSENPNDFQTILDYGIRVDNLANPRSDGKEDAAKPANYDELMTKAENAYKKAIELKADDATANFQLGALYFNRAVGFNKELNAMDSKSLNTPKAKELQTKVTGLMDQALPFFEKADANFTAAGSLEPSDKQTFESCLYALQKIYAIKNETAKVEAVKKKLESL</sequence>
<accession>A0A5C6LS74</accession>
<dbReference type="InterPro" id="IPR019734">
    <property type="entry name" value="TPR_rpt"/>
</dbReference>
<gene>
    <name evidence="1" type="ORF">FEF09_15970</name>
</gene>
<dbReference type="AlphaFoldDB" id="A0A5C6LS74"/>
<organism evidence="1 2">
    <name type="scientific">Chitinophaga pinensis</name>
    <dbReference type="NCBI Taxonomy" id="79329"/>
    <lineage>
        <taxon>Bacteria</taxon>
        <taxon>Pseudomonadati</taxon>
        <taxon>Bacteroidota</taxon>
        <taxon>Chitinophagia</taxon>
        <taxon>Chitinophagales</taxon>
        <taxon>Chitinophagaceae</taxon>
        <taxon>Chitinophaga</taxon>
    </lineage>
</organism>